<keyword evidence="2" id="KW-1185">Reference proteome</keyword>
<accession>A0A8X8AYH8</accession>
<evidence type="ECO:0000313" key="1">
    <source>
        <dbReference type="EMBL" id="KAG2315233.1"/>
    </source>
</evidence>
<reference evidence="1 2" key="1">
    <citation type="submission" date="2020-02" db="EMBL/GenBank/DDBJ databases">
        <authorList>
            <person name="Ma Q."/>
            <person name="Huang Y."/>
            <person name="Song X."/>
            <person name="Pei D."/>
        </authorList>
    </citation>
    <scope>NUCLEOTIDE SEQUENCE [LARGE SCALE GENOMIC DNA]</scope>
    <source>
        <strain evidence="1">Sxm20200214</strain>
        <tissue evidence="1">Leaf</tissue>
    </source>
</reference>
<dbReference type="Proteomes" id="UP000886595">
    <property type="component" value="Unassembled WGS sequence"/>
</dbReference>
<dbReference type="EMBL" id="JAAMPC010000004">
    <property type="protein sequence ID" value="KAG2315233.1"/>
    <property type="molecule type" value="Genomic_DNA"/>
</dbReference>
<protein>
    <submittedName>
        <fullName evidence="1">Uncharacterized protein</fullName>
    </submittedName>
</protein>
<dbReference type="AlphaFoldDB" id="A0A8X8AYH8"/>
<organism evidence="1 2">
    <name type="scientific">Brassica carinata</name>
    <name type="common">Ethiopian mustard</name>
    <name type="synonym">Abyssinian cabbage</name>
    <dbReference type="NCBI Taxonomy" id="52824"/>
    <lineage>
        <taxon>Eukaryota</taxon>
        <taxon>Viridiplantae</taxon>
        <taxon>Streptophyta</taxon>
        <taxon>Embryophyta</taxon>
        <taxon>Tracheophyta</taxon>
        <taxon>Spermatophyta</taxon>
        <taxon>Magnoliopsida</taxon>
        <taxon>eudicotyledons</taxon>
        <taxon>Gunneridae</taxon>
        <taxon>Pentapetalae</taxon>
        <taxon>rosids</taxon>
        <taxon>malvids</taxon>
        <taxon>Brassicales</taxon>
        <taxon>Brassicaceae</taxon>
        <taxon>Brassiceae</taxon>
        <taxon>Brassica</taxon>
    </lineage>
</organism>
<dbReference type="OrthoDB" id="10540181at2759"/>
<evidence type="ECO:0000313" key="2">
    <source>
        <dbReference type="Proteomes" id="UP000886595"/>
    </source>
</evidence>
<name>A0A8X8AYH8_BRACI</name>
<proteinExistence type="predicted"/>
<sequence>MECDSALSWDGIVRQAIGGNDRSGLRRLGVLDSKSGGYRLACRGQHRYIQITVFAI</sequence>
<gene>
    <name evidence="1" type="ORF">Bca52824_018355</name>
</gene>
<comment type="caution">
    <text evidence="1">The sequence shown here is derived from an EMBL/GenBank/DDBJ whole genome shotgun (WGS) entry which is preliminary data.</text>
</comment>